<dbReference type="OrthoDB" id="9799836at2"/>
<dbReference type="AlphaFoldDB" id="A0A5B2VDF8"/>
<dbReference type="Pfam" id="PF04296">
    <property type="entry name" value="YlxR"/>
    <property type="match status" value="1"/>
</dbReference>
<feature type="domain" description="YlxR" evidence="2">
    <location>
        <begin position="8"/>
        <end position="81"/>
    </location>
</feature>
<sequence length="222" mass="23825">MPRHEPQRTCIVTRTVRPPHEMIRFVLDPEGRVVADLNEKLPGRGVWVTANRETVALAVRRRAFSKGLKAEAKASPTLPEEIDVALYRDLRQGFSLAKKAGAVVTGFAKVEAEIGGGGIAALVHAAEAAEDSRRKLQAALRRRFGDGAGRIPVIDDVAGDDLDLALGRSHVIHAALVAGAGSGGLLTRWRRLRIYRATDAFEAASPGDGRTDDIEPAGTRAE</sequence>
<dbReference type="EMBL" id="VUOA01000022">
    <property type="protein sequence ID" value="KAA2236805.1"/>
    <property type="molecule type" value="Genomic_DNA"/>
</dbReference>
<comment type="caution">
    <text evidence="3">The sequence shown here is derived from an EMBL/GenBank/DDBJ whole genome shotgun (WGS) entry which is preliminary data.</text>
</comment>
<dbReference type="InterPro" id="IPR007393">
    <property type="entry name" value="YlxR_dom"/>
</dbReference>
<dbReference type="PANTHER" id="PTHR34215:SF1">
    <property type="entry name" value="YLXR DOMAIN-CONTAINING PROTEIN"/>
    <property type="match status" value="1"/>
</dbReference>
<dbReference type="PANTHER" id="PTHR34215">
    <property type="entry name" value="BLL0784 PROTEIN"/>
    <property type="match status" value="1"/>
</dbReference>
<evidence type="ECO:0000259" key="2">
    <source>
        <dbReference type="Pfam" id="PF04296"/>
    </source>
</evidence>
<dbReference type="RefSeq" id="WP_149817975.1">
    <property type="nucleotide sequence ID" value="NZ_VUOA01000022.1"/>
</dbReference>
<evidence type="ECO:0000313" key="4">
    <source>
        <dbReference type="Proteomes" id="UP000323142"/>
    </source>
</evidence>
<dbReference type="InterPro" id="IPR029064">
    <property type="entry name" value="Ribosomal_eL30-like_sf"/>
</dbReference>
<accession>A0A5B2VDF8</accession>
<gene>
    <name evidence="3" type="ORF">F0L46_12485</name>
</gene>
<reference evidence="3 4" key="2">
    <citation type="submission" date="2019-09" db="EMBL/GenBank/DDBJ databases">
        <authorList>
            <person name="Jin C."/>
        </authorList>
    </citation>
    <scope>NUCLEOTIDE SEQUENCE [LARGE SCALE GENOMIC DNA]</scope>
    <source>
        <strain evidence="3 4">BN140002</strain>
    </source>
</reference>
<evidence type="ECO:0000256" key="1">
    <source>
        <dbReference type="SAM" id="MobiDB-lite"/>
    </source>
</evidence>
<reference evidence="3 4" key="1">
    <citation type="submission" date="2019-09" db="EMBL/GenBank/DDBJ databases">
        <title>Salinarimonas rosea gen. nov., sp. nov., a new member of the a-2 subgroup of the Proteobacteria.</title>
        <authorList>
            <person name="Liu J."/>
        </authorList>
    </citation>
    <scope>NUCLEOTIDE SEQUENCE [LARGE SCALE GENOMIC DNA]</scope>
    <source>
        <strain evidence="3 4">BN140002</strain>
    </source>
</reference>
<organism evidence="3 4">
    <name type="scientific">Salinarimonas soli</name>
    <dbReference type="NCBI Taxonomy" id="1638099"/>
    <lineage>
        <taxon>Bacteria</taxon>
        <taxon>Pseudomonadati</taxon>
        <taxon>Pseudomonadota</taxon>
        <taxon>Alphaproteobacteria</taxon>
        <taxon>Hyphomicrobiales</taxon>
        <taxon>Salinarimonadaceae</taxon>
        <taxon>Salinarimonas</taxon>
    </lineage>
</organism>
<keyword evidence="4" id="KW-1185">Reference proteome</keyword>
<dbReference type="NCBIfam" id="NF006622">
    <property type="entry name" value="PRK09190.1"/>
    <property type="match status" value="1"/>
</dbReference>
<dbReference type="CDD" id="cd00279">
    <property type="entry name" value="YlxR"/>
    <property type="match status" value="1"/>
</dbReference>
<dbReference type="Gene3D" id="3.30.1330.30">
    <property type="match status" value="1"/>
</dbReference>
<name>A0A5B2VDF8_9HYPH</name>
<dbReference type="SUPFAM" id="SSF55315">
    <property type="entry name" value="L30e-like"/>
    <property type="match status" value="1"/>
</dbReference>
<evidence type="ECO:0000313" key="3">
    <source>
        <dbReference type="EMBL" id="KAA2236805.1"/>
    </source>
</evidence>
<dbReference type="Proteomes" id="UP000323142">
    <property type="component" value="Unassembled WGS sequence"/>
</dbReference>
<proteinExistence type="predicted"/>
<dbReference type="SUPFAM" id="SSF64376">
    <property type="entry name" value="YlxR-like"/>
    <property type="match status" value="1"/>
</dbReference>
<dbReference type="InterPro" id="IPR037465">
    <property type="entry name" value="YlxR"/>
</dbReference>
<protein>
    <submittedName>
        <fullName evidence="3">RNA-binding protein</fullName>
    </submittedName>
</protein>
<dbReference type="Gene3D" id="3.30.1230.10">
    <property type="entry name" value="YlxR-like"/>
    <property type="match status" value="1"/>
</dbReference>
<dbReference type="InterPro" id="IPR035931">
    <property type="entry name" value="YlxR-like_sf"/>
</dbReference>
<feature type="region of interest" description="Disordered" evidence="1">
    <location>
        <begin position="203"/>
        <end position="222"/>
    </location>
</feature>